<dbReference type="InterPro" id="IPR004117">
    <property type="entry name" value="7tm6_olfct_rcpt"/>
</dbReference>
<feature type="transmembrane region" description="Helical" evidence="10">
    <location>
        <begin position="283"/>
        <end position="306"/>
    </location>
</feature>
<organism evidence="11 12">
    <name type="scientific">Apis cerana cerana</name>
    <name type="common">Oriental honeybee</name>
    <dbReference type="NCBI Taxonomy" id="94128"/>
    <lineage>
        <taxon>Eukaryota</taxon>
        <taxon>Metazoa</taxon>
        <taxon>Ecdysozoa</taxon>
        <taxon>Arthropoda</taxon>
        <taxon>Hexapoda</taxon>
        <taxon>Insecta</taxon>
        <taxon>Pterygota</taxon>
        <taxon>Neoptera</taxon>
        <taxon>Endopterygota</taxon>
        <taxon>Hymenoptera</taxon>
        <taxon>Apocrita</taxon>
        <taxon>Aculeata</taxon>
        <taxon>Apoidea</taxon>
        <taxon>Anthophila</taxon>
        <taxon>Apidae</taxon>
        <taxon>Apis</taxon>
    </lineage>
</organism>
<evidence type="ECO:0000256" key="5">
    <source>
        <dbReference type="ARBA" id="ARBA00022725"/>
    </source>
</evidence>
<dbReference type="Proteomes" id="UP000242457">
    <property type="component" value="Unassembled WGS sequence"/>
</dbReference>
<feature type="transmembrane region" description="Helical" evidence="10">
    <location>
        <begin position="312"/>
        <end position="334"/>
    </location>
</feature>
<dbReference type="OrthoDB" id="6617147at2759"/>
<proteinExistence type="inferred from homology"/>
<evidence type="ECO:0000313" key="11">
    <source>
        <dbReference type="EMBL" id="PBC28067.1"/>
    </source>
</evidence>
<dbReference type="GO" id="GO:0005549">
    <property type="term" value="F:odorant binding"/>
    <property type="evidence" value="ECO:0007669"/>
    <property type="project" value="InterPro"/>
</dbReference>
<evidence type="ECO:0000256" key="8">
    <source>
        <dbReference type="ARBA" id="ARBA00023170"/>
    </source>
</evidence>
<keyword evidence="7 10" id="KW-0472">Membrane</keyword>
<dbReference type="EMBL" id="KZ288324">
    <property type="protein sequence ID" value="PBC28067.1"/>
    <property type="molecule type" value="Genomic_DNA"/>
</dbReference>
<dbReference type="GO" id="GO:0005886">
    <property type="term" value="C:plasma membrane"/>
    <property type="evidence" value="ECO:0007669"/>
    <property type="project" value="UniProtKB-SubCell"/>
</dbReference>
<keyword evidence="9 10" id="KW-0807">Transducer</keyword>
<evidence type="ECO:0000256" key="10">
    <source>
        <dbReference type="RuleBase" id="RU351113"/>
    </source>
</evidence>
<comment type="caution">
    <text evidence="10">Lacks conserved residue(s) required for the propagation of feature annotation.</text>
</comment>
<dbReference type="PANTHER" id="PTHR21137:SF35">
    <property type="entry name" value="ODORANT RECEPTOR 19A-RELATED"/>
    <property type="match status" value="1"/>
</dbReference>
<evidence type="ECO:0000256" key="7">
    <source>
        <dbReference type="ARBA" id="ARBA00023136"/>
    </source>
</evidence>
<comment type="similarity">
    <text evidence="10">Belongs to the insect chemoreceptor superfamily. Heteromeric odorant receptor channel (TC 1.A.69) family.</text>
</comment>
<name>A0A2A3E8H8_APICC</name>
<dbReference type="GO" id="GO:0007165">
    <property type="term" value="P:signal transduction"/>
    <property type="evidence" value="ECO:0007669"/>
    <property type="project" value="UniProtKB-KW"/>
</dbReference>
<keyword evidence="4 10" id="KW-0812">Transmembrane</keyword>
<evidence type="ECO:0000256" key="9">
    <source>
        <dbReference type="ARBA" id="ARBA00023224"/>
    </source>
</evidence>
<keyword evidence="6 10" id="KW-1133">Transmembrane helix</keyword>
<dbReference type="PANTHER" id="PTHR21137">
    <property type="entry name" value="ODORANT RECEPTOR"/>
    <property type="match status" value="1"/>
</dbReference>
<evidence type="ECO:0000313" key="12">
    <source>
        <dbReference type="Proteomes" id="UP000242457"/>
    </source>
</evidence>
<feature type="transmembrane region" description="Helical" evidence="10">
    <location>
        <begin position="143"/>
        <end position="162"/>
    </location>
</feature>
<keyword evidence="12" id="KW-1185">Reference proteome</keyword>
<comment type="subcellular location">
    <subcellularLocation>
        <location evidence="1 10">Cell membrane</location>
        <topology evidence="1 10">Multi-pass membrane protein</topology>
    </subcellularLocation>
</comment>
<evidence type="ECO:0000256" key="2">
    <source>
        <dbReference type="ARBA" id="ARBA00022475"/>
    </source>
</evidence>
<dbReference type="Pfam" id="PF02949">
    <property type="entry name" value="7tm_6"/>
    <property type="match status" value="1"/>
</dbReference>
<feature type="transmembrane region" description="Helical" evidence="10">
    <location>
        <begin position="86"/>
        <end position="102"/>
    </location>
</feature>
<gene>
    <name evidence="11" type="ORF">APICC_08361</name>
</gene>
<evidence type="ECO:0000256" key="3">
    <source>
        <dbReference type="ARBA" id="ARBA00022606"/>
    </source>
</evidence>
<evidence type="ECO:0000256" key="6">
    <source>
        <dbReference type="ARBA" id="ARBA00022989"/>
    </source>
</evidence>
<keyword evidence="5 10" id="KW-0552">Olfaction</keyword>
<evidence type="ECO:0000256" key="1">
    <source>
        <dbReference type="ARBA" id="ARBA00004651"/>
    </source>
</evidence>
<protein>
    <recommendedName>
        <fullName evidence="10">Odorant receptor</fullName>
    </recommendedName>
</protein>
<feature type="transmembrane region" description="Helical" evidence="10">
    <location>
        <begin position="53"/>
        <end position="74"/>
    </location>
</feature>
<dbReference type="AlphaFoldDB" id="A0A2A3E8H8"/>
<reference evidence="11 12" key="1">
    <citation type="submission" date="2014-07" db="EMBL/GenBank/DDBJ databases">
        <title>Genomic and transcriptomic analysis on Apis cerana provide comprehensive insights into honey bee biology.</title>
        <authorList>
            <person name="Diao Q."/>
            <person name="Sun L."/>
            <person name="Zheng H."/>
            <person name="Zheng H."/>
            <person name="Xu S."/>
            <person name="Wang S."/>
            <person name="Zeng Z."/>
            <person name="Hu F."/>
            <person name="Su S."/>
            <person name="Wu J."/>
        </authorList>
    </citation>
    <scope>NUCLEOTIDE SEQUENCE [LARGE SCALE GENOMIC DNA]</scope>
    <source>
        <tissue evidence="11">Pupae without intestine</tissue>
    </source>
</reference>
<keyword evidence="2" id="KW-1003">Cell membrane</keyword>
<keyword evidence="3 10" id="KW-0716">Sensory transduction</keyword>
<sequence>MHLTTLNENDYKARNLKCKEDIAYVTKHNKWILKSIGIWPSVLKGVSRFLPKIVFGFNNFVLFFSVIPCILYIVYEEKSIMIKFKLIGLLSFSLIALIKYWTLTYRKPRIKNCIEQIWIDWEQVELHEDRKVMLKYGQIGRNLTIICAIFIYTGGSIFHTILQYKIGTFIDEHNRTIKPVVYPIYNTLFDVQKSPIYELVYLLHSICGYVMYSVTAGSCGLTALFATHACGQIDIVIARLNDLIHGKYTKNTFNLNTRLVKIVKHHLRILRFSESIEMALQELYFLECIGSTFLICLLEYYCIIDWELSNTISLTTYTMLLISLTFNIFILCYIGERLMEKSSSIGLSCFMIDWFQLPTKTIHDLILIIAMSNSPIKISAGNIMDLSLYTFGGVLKTSLAYLSFLRTTIT</sequence>
<keyword evidence="8 10" id="KW-0675">Receptor</keyword>
<accession>A0A2A3E8H8</accession>
<dbReference type="GO" id="GO:0004984">
    <property type="term" value="F:olfactory receptor activity"/>
    <property type="evidence" value="ECO:0007669"/>
    <property type="project" value="InterPro"/>
</dbReference>
<evidence type="ECO:0000256" key="4">
    <source>
        <dbReference type="ARBA" id="ARBA00022692"/>
    </source>
</evidence>